<dbReference type="EMBL" id="CP073078">
    <property type="protein sequence ID" value="QUD89220.1"/>
    <property type="molecule type" value="Genomic_DNA"/>
</dbReference>
<dbReference type="PANTHER" id="PTHR11786:SF0">
    <property type="entry name" value="ARYLAMINE N-ACETYLTRANSFERASE 4-RELATED"/>
    <property type="match status" value="1"/>
</dbReference>
<evidence type="ECO:0000313" key="4">
    <source>
        <dbReference type="Proteomes" id="UP000676409"/>
    </source>
</evidence>
<comment type="similarity">
    <text evidence="1 2">Belongs to the arylamine N-acetyltransferase family.</text>
</comment>
<dbReference type="Proteomes" id="UP000676409">
    <property type="component" value="Chromosome"/>
</dbReference>
<sequence length="268" mass="30257">MSLDLDAYFARIGYTGPREPTLAVLRRLHTLQPAAIPFENLDPLLERPVRLDLDSLQEKLVRGRRGGYCFEINGLFRAVLEQLGFELSPLIARVRWMAPPERPEGPRSHTLMRVELPEGPFLADVGFGGYLVAEPLRYELNVEQETPGGRHRIIADGPLHTLQVLLSSGWQDVYRFTLEPAVQADYEAGNWWTSTHPTSLFRNALLMERLTPEARYSLLNNRLIERRDGEARERLLASAAELGAVLDDLFGLTTPEPIEAVWARLPPG</sequence>
<name>A0A975IVW8_9CAUL</name>
<dbReference type="SUPFAM" id="SSF54001">
    <property type="entry name" value="Cysteine proteinases"/>
    <property type="match status" value="1"/>
</dbReference>
<dbReference type="Gene3D" id="2.40.128.150">
    <property type="entry name" value="Cysteine proteinases"/>
    <property type="match status" value="1"/>
</dbReference>
<dbReference type="GO" id="GO:0016407">
    <property type="term" value="F:acetyltransferase activity"/>
    <property type="evidence" value="ECO:0007669"/>
    <property type="project" value="InterPro"/>
</dbReference>
<keyword evidence="4" id="KW-1185">Reference proteome</keyword>
<dbReference type="Pfam" id="PF00797">
    <property type="entry name" value="Acetyltransf_2"/>
    <property type="match status" value="1"/>
</dbReference>
<reference evidence="3" key="1">
    <citation type="submission" date="2021-04" db="EMBL/GenBank/DDBJ databases">
        <title>The complete genome sequence of Caulobacter sp. S6.</title>
        <authorList>
            <person name="Tang Y."/>
            <person name="Ouyang W."/>
            <person name="Liu Q."/>
            <person name="Huang B."/>
            <person name="Guo Z."/>
            <person name="Lei P."/>
        </authorList>
    </citation>
    <scope>NUCLEOTIDE SEQUENCE</scope>
    <source>
        <strain evidence="3">S6</strain>
    </source>
</reference>
<evidence type="ECO:0000313" key="3">
    <source>
        <dbReference type="EMBL" id="QUD89220.1"/>
    </source>
</evidence>
<dbReference type="AlphaFoldDB" id="A0A975IVW8"/>
<evidence type="ECO:0000256" key="2">
    <source>
        <dbReference type="RuleBase" id="RU003452"/>
    </source>
</evidence>
<evidence type="ECO:0000256" key="1">
    <source>
        <dbReference type="ARBA" id="ARBA00006547"/>
    </source>
</evidence>
<protein>
    <submittedName>
        <fullName evidence="3">Arylamine N-acetyltransferase</fullName>
    </submittedName>
</protein>
<dbReference type="Gene3D" id="3.30.2140.10">
    <property type="entry name" value="Arylamine N-acetyltransferase"/>
    <property type="match status" value="1"/>
</dbReference>
<dbReference type="InterPro" id="IPR001447">
    <property type="entry name" value="Arylamine_N-AcTrfase"/>
</dbReference>
<dbReference type="KEGG" id="caul:KCG34_04890"/>
<dbReference type="InterPro" id="IPR038765">
    <property type="entry name" value="Papain-like_cys_pep_sf"/>
</dbReference>
<dbReference type="RefSeq" id="WP_211939272.1">
    <property type="nucleotide sequence ID" value="NZ_CP073078.1"/>
</dbReference>
<organism evidence="3 4">
    <name type="scientific">Phenylobacterium montanum</name>
    <dbReference type="NCBI Taxonomy" id="2823693"/>
    <lineage>
        <taxon>Bacteria</taxon>
        <taxon>Pseudomonadati</taxon>
        <taxon>Pseudomonadota</taxon>
        <taxon>Alphaproteobacteria</taxon>
        <taxon>Caulobacterales</taxon>
        <taxon>Caulobacteraceae</taxon>
        <taxon>Phenylobacterium</taxon>
    </lineage>
</organism>
<accession>A0A975IVW8</accession>
<proteinExistence type="inferred from homology"/>
<dbReference type="PANTHER" id="PTHR11786">
    <property type="entry name" value="N-HYDROXYARYLAMINE O-ACETYLTRANSFERASE"/>
    <property type="match status" value="1"/>
</dbReference>
<gene>
    <name evidence="3" type="ORF">KCG34_04890</name>
</gene>
<dbReference type="PRINTS" id="PR01543">
    <property type="entry name" value="ANATRNSFRASE"/>
</dbReference>